<protein>
    <submittedName>
        <fullName evidence="3">Uncharacterized protein</fullName>
    </submittedName>
</protein>
<sequence length="105" mass="12241">MKSERAEEAHIDNLGKKLPQQRTGTTRYSSICACQSLGVSTFLPEAACTTRSRRQFRFLDHGGSDLRTSHRAVKWILAELWYWFGDPVLLCFLIFFDHMHVLFYQ</sequence>
<evidence type="ECO:0000256" key="2">
    <source>
        <dbReference type="SAM" id="Phobius"/>
    </source>
</evidence>
<feature type="compositionally biased region" description="Basic and acidic residues" evidence="1">
    <location>
        <begin position="1"/>
        <end position="15"/>
    </location>
</feature>
<gene>
    <name evidence="3" type="ORF">PAHAL_4G077600</name>
</gene>
<evidence type="ECO:0000313" key="3">
    <source>
        <dbReference type="EMBL" id="PVH47514.1"/>
    </source>
</evidence>
<reference evidence="3" key="1">
    <citation type="submission" date="2018-04" db="EMBL/GenBank/DDBJ databases">
        <title>WGS assembly of Panicum hallii.</title>
        <authorList>
            <person name="Lovell J."/>
            <person name="Jenkins J."/>
            <person name="Lowry D."/>
            <person name="Mamidi S."/>
            <person name="Sreedasyam A."/>
            <person name="Weng X."/>
            <person name="Barry K."/>
            <person name="Bonette J."/>
            <person name="Campitelli B."/>
            <person name="Daum C."/>
            <person name="Gordon S."/>
            <person name="Gould B."/>
            <person name="Lipzen A."/>
            <person name="Macqueen A."/>
            <person name="Palacio-Mejia J."/>
            <person name="Plott C."/>
            <person name="Shakirov E."/>
            <person name="Shu S."/>
            <person name="Yoshinaga Y."/>
            <person name="Zane M."/>
            <person name="Rokhsar D."/>
            <person name="Grimwood J."/>
            <person name="Schmutz J."/>
            <person name="Juenger T."/>
        </authorList>
    </citation>
    <scope>NUCLEOTIDE SEQUENCE [LARGE SCALE GENOMIC DNA]</scope>
    <source>
        <strain evidence="3">FIL2</strain>
    </source>
</reference>
<dbReference type="AlphaFoldDB" id="A0A2T8JC61"/>
<keyword evidence="2" id="KW-0812">Transmembrane</keyword>
<organism evidence="3">
    <name type="scientific">Panicum hallii</name>
    <dbReference type="NCBI Taxonomy" id="206008"/>
    <lineage>
        <taxon>Eukaryota</taxon>
        <taxon>Viridiplantae</taxon>
        <taxon>Streptophyta</taxon>
        <taxon>Embryophyta</taxon>
        <taxon>Tracheophyta</taxon>
        <taxon>Spermatophyta</taxon>
        <taxon>Magnoliopsida</taxon>
        <taxon>Liliopsida</taxon>
        <taxon>Poales</taxon>
        <taxon>Poaceae</taxon>
        <taxon>PACMAD clade</taxon>
        <taxon>Panicoideae</taxon>
        <taxon>Panicodae</taxon>
        <taxon>Paniceae</taxon>
        <taxon>Panicinae</taxon>
        <taxon>Panicum</taxon>
        <taxon>Panicum sect. Panicum</taxon>
    </lineage>
</organism>
<dbReference type="EMBL" id="CM008049">
    <property type="protein sequence ID" value="PVH47514.1"/>
    <property type="molecule type" value="Genomic_DNA"/>
</dbReference>
<accession>A0A2T8JC61</accession>
<keyword evidence="2" id="KW-1133">Transmembrane helix</keyword>
<dbReference type="Proteomes" id="UP000243499">
    <property type="component" value="Chromosome 4"/>
</dbReference>
<evidence type="ECO:0000256" key="1">
    <source>
        <dbReference type="SAM" id="MobiDB-lite"/>
    </source>
</evidence>
<keyword evidence="2" id="KW-0472">Membrane</keyword>
<proteinExistence type="predicted"/>
<dbReference type="Gramene" id="PVH47514">
    <property type="protein sequence ID" value="PVH47514"/>
    <property type="gene ID" value="PAHAL_4G077600"/>
</dbReference>
<feature type="region of interest" description="Disordered" evidence="1">
    <location>
        <begin position="1"/>
        <end position="23"/>
    </location>
</feature>
<feature type="transmembrane region" description="Helical" evidence="2">
    <location>
        <begin position="75"/>
        <end position="96"/>
    </location>
</feature>
<name>A0A2T8JC61_9POAL</name>